<evidence type="ECO:0000313" key="2">
    <source>
        <dbReference type="Proteomes" id="UP000257109"/>
    </source>
</evidence>
<proteinExistence type="predicted"/>
<dbReference type="EMBL" id="QJKJ01013285">
    <property type="protein sequence ID" value="RDX66763.1"/>
    <property type="molecule type" value="Genomic_DNA"/>
</dbReference>
<name>A0A371EL33_MUCPR</name>
<dbReference type="AlphaFoldDB" id="A0A371EL33"/>
<reference evidence="1" key="1">
    <citation type="submission" date="2018-05" db="EMBL/GenBank/DDBJ databases">
        <title>Draft genome of Mucuna pruriens seed.</title>
        <authorList>
            <person name="Nnadi N.E."/>
            <person name="Vos R."/>
            <person name="Hasami M.H."/>
            <person name="Devisetty U.K."/>
            <person name="Aguiy J.C."/>
        </authorList>
    </citation>
    <scope>NUCLEOTIDE SEQUENCE [LARGE SCALE GENOMIC DNA]</scope>
    <source>
        <strain evidence="1">JCA_2017</strain>
    </source>
</reference>
<organism evidence="1 2">
    <name type="scientific">Mucuna pruriens</name>
    <name type="common">Velvet bean</name>
    <name type="synonym">Dolichos pruriens</name>
    <dbReference type="NCBI Taxonomy" id="157652"/>
    <lineage>
        <taxon>Eukaryota</taxon>
        <taxon>Viridiplantae</taxon>
        <taxon>Streptophyta</taxon>
        <taxon>Embryophyta</taxon>
        <taxon>Tracheophyta</taxon>
        <taxon>Spermatophyta</taxon>
        <taxon>Magnoliopsida</taxon>
        <taxon>eudicotyledons</taxon>
        <taxon>Gunneridae</taxon>
        <taxon>Pentapetalae</taxon>
        <taxon>rosids</taxon>
        <taxon>fabids</taxon>
        <taxon>Fabales</taxon>
        <taxon>Fabaceae</taxon>
        <taxon>Papilionoideae</taxon>
        <taxon>50 kb inversion clade</taxon>
        <taxon>NPAAA clade</taxon>
        <taxon>indigoferoid/millettioid clade</taxon>
        <taxon>Phaseoleae</taxon>
        <taxon>Mucuna</taxon>
    </lineage>
</organism>
<comment type="caution">
    <text evidence="1">The sequence shown here is derived from an EMBL/GenBank/DDBJ whole genome shotgun (WGS) entry which is preliminary data.</text>
</comment>
<protein>
    <submittedName>
        <fullName evidence="1">Uncharacterized protein</fullName>
    </submittedName>
</protein>
<accession>A0A371EL33</accession>
<dbReference type="Proteomes" id="UP000257109">
    <property type="component" value="Unassembled WGS sequence"/>
</dbReference>
<sequence length="80" mass="9347">MNEKKWSQIQKKAMNTMQLTLAFEINYTSKIESDVTLSNTLSPQNMLLLGKTTLKLDEVTLAPRENERMIRIRILIMMVF</sequence>
<feature type="non-terminal residue" evidence="1">
    <location>
        <position position="80"/>
    </location>
</feature>
<gene>
    <name evidence="1" type="ORF">CR513_54438</name>
</gene>
<evidence type="ECO:0000313" key="1">
    <source>
        <dbReference type="EMBL" id="RDX66763.1"/>
    </source>
</evidence>
<keyword evidence="2" id="KW-1185">Reference proteome</keyword>